<dbReference type="PANTHER" id="PTHR41339">
    <property type="entry name" value="LIPL48"/>
    <property type="match status" value="1"/>
</dbReference>
<feature type="chain" id="PRO_5015161278" evidence="2">
    <location>
        <begin position="21"/>
        <end position="548"/>
    </location>
</feature>
<organism evidence="3 4">
    <name type="scientific">Taibaiella chishuiensis</name>
    <dbReference type="NCBI Taxonomy" id="1434707"/>
    <lineage>
        <taxon>Bacteria</taxon>
        <taxon>Pseudomonadati</taxon>
        <taxon>Bacteroidota</taxon>
        <taxon>Chitinophagia</taxon>
        <taxon>Chitinophagales</taxon>
        <taxon>Chitinophagaceae</taxon>
        <taxon>Taibaiella</taxon>
    </lineage>
</organism>
<evidence type="ECO:0000313" key="4">
    <source>
        <dbReference type="Proteomes" id="UP000240572"/>
    </source>
</evidence>
<evidence type="ECO:0000256" key="2">
    <source>
        <dbReference type="SAM" id="SignalP"/>
    </source>
</evidence>
<dbReference type="OrthoDB" id="1521716at2"/>
<gene>
    <name evidence="3" type="ORF">B0I18_107138</name>
</gene>
<dbReference type="EMBL" id="PYGD01000007">
    <property type="protein sequence ID" value="PSK90728.1"/>
    <property type="molecule type" value="Genomic_DNA"/>
</dbReference>
<feature type="region of interest" description="Disordered" evidence="1">
    <location>
        <begin position="239"/>
        <end position="260"/>
    </location>
</feature>
<feature type="signal peptide" evidence="2">
    <location>
        <begin position="1"/>
        <end position="20"/>
    </location>
</feature>
<comment type="caution">
    <text evidence="3">The sequence shown here is derived from an EMBL/GenBank/DDBJ whole genome shotgun (WGS) entry which is preliminary data.</text>
</comment>
<evidence type="ECO:0000256" key="1">
    <source>
        <dbReference type="SAM" id="MobiDB-lite"/>
    </source>
</evidence>
<accession>A0A2P8D0H8</accession>
<dbReference type="Proteomes" id="UP000240572">
    <property type="component" value="Unassembled WGS sequence"/>
</dbReference>
<evidence type="ECO:0000313" key="3">
    <source>
        <dbReference type="EMBL" id="PSK90728.1"/>
    </source>
</evidence>
<dbReference type="PANTHER" id="PTHR41339:SF1">
    <property type="entry name" value="SECRETED PROTEIN"/>
    <property type="match status" value="1"/>
</dbReference>
<keyword evidence="2" id="KW-0732">Signal</keyword>
<protein>
    <submittedName>
        <fullName evidence="3">Putative secreted protein (Por secretion system target)</fullName>
    </submittedName>
</protein>
<dbReference type="RefSeq" id="WP_106524006.1">
    <property type="nucleotide sequence ID" value="NZ_PYGD01000007.1"/>
</dbReference>
<dbReference type="AlphaFoldDB" id="A0A2P8D0H8"/>
<name>A0A2P8D0H8_9BACT</name>
<reference evidence="3 4" key="1">
    <citation type="submission" date="2018-03" db="EMBL/GenBank/DDBJ databases">
        <title>Genomic Encyclopedia of Type Strains, Phase III (KMG-III): the genomes of soil and plant-associated and newly described type strains.</title>
        <authorList>
            <person name="Whitman W."/>
        </authorList>
    </citation>
    <scope>NUCLEOTIDE SEQUENCE [LARGE SCALE GENOMIC DNA]</scope>
    <source>
        <strain evidence="3 4">CGMCC 1.12700</strain>
    </source>
</reference>
<dbReference type="PROSITE" id="PS51257">
    <property type="entry name" value="PROKAR_LIPOPROTEIN"/>
    <property type="match status" value="1"/>
</dbReference>
<proteinExistence type="predicted"/>
<keyword evidence="4" id="KW-1185">Reference proteome</keyword>
<sequence length="548" mass="57060">MKKGIVTLALTAIACYGATAQTVLEGSITANTSLNANTCYLLRGCVQVESGATLTIPAGTKILGEKATRGTLIIKRGAKIAANGIASNPIVFTSNQPAGSRAPGDWGGIVIAGYATNNQPGDTFKIEGPCEPIYAGGTNDADNSGVMRFVQLHYAGIPHPTLPDNELNSLTMAAVGNGTVIENIQVTYANDDAYEWFGGAVNCKNLIAYNTKDDDFDTDFGYHGKVQFAFAYRRDPNQHDISGSNGIESDNDATGSANGPKTHPIFSNVTLLGPLYANATAHAEFRRGMHIRRNSEQNVYNSVIVGWPLEGLYVDGATTIANTGTNLLNSSYNTYYNNAGGTIGSTAWSGSCAAATSAAVWLNVGATGTSCLESGNSLLASAPGYSGTLTSAVCPAKPSFTLTTNNLGAPTYTGVSDLADAFFVKTGNFRGAFGTTDWTLNWTNWCPNATSYCNLGAAAAKAAAPALQLVPNPTNGTTYAVFEAAKAGKVRLVITDKVTGMILRSVTADVQAGEQRVAFNAAGLSVGVYFVRVEMADGTVTAGQLSVN</sequence>